<feature type="domain" description="DUF7507" evidence="4">
    <location>
        <begin position="4216"/>
        <end position="4311"/>
    </location>
</feature>
<comment type="caution">
    <text evidence="5">The sequence shown here is derived from an EMBL/GenBank/DDBJ whole genome shotgun (WGS) entry which is preliminary data.</text>
</comment>
<dbReference type="PANTHER" id="PTHR34819">
    <property type="entry name" value="LARGE CYSTEINE-RICH PERIPLASMIC PROTEIN OMCB"/>
    <property type="match status" value="1"/>
</dbReference>
<feature type="domain" description="DUF7507" evidence="4">
    <location>
        <begin position="3746"/>
        <end position="3838"/>
    </location>
</feature>
<dbReference type="InterPro" id="IPR047589">
    <property type="entry name" value="DUF11_rpt"/>
</dbReference>
<feature type="domain" description="DUF7507" evidence="4">
    <location>
        <begin position="1620"/>
        <end position="1717"/>
    </location>
</feature>
<sequence>QTICTGTAPIALAGTLPTGGNGTYTYYWEQNSSGTWVAAAGTNNTQNYTPGTLTQTTQFRRTVTAGVCAASVSSAVTITVNPLVGNNTITADQTICTGTAPIALAGTLPTGGNGTYTYYWEQNSSGTWVAAAGTNNTQNYTPGTLTQTTQFRRTVTAGVCAASVSSAVTITVNPLVGNNTITADQTICTGTAPVALAGTLPTGGNETYTYLWEQNTSGTWAAATGTNNTQNYTPATLTQTTQFRRTVTAGICAASVSSAVTITVNPLLTNNTITADQTICTGTAPVALAGTLPTGGNGTYVYLWEQNTSGTWTAAAGTNNTQNYTPGTLTQTTQFRRTVTAGICAASVSSAVTITVNPLLTNNTITADQTICAGTAPVALAGTLPTGGNGTYVYLWEQNSSGTWVAAAGTNNTQNYTPGTLTQTTQFRRTVTAGICAASVSSAVTITVNPLLTNNTITADQTICTGTAPVALAGTLPTGGNGTYVYLWEQNSSGTWVAAAGTNNTQNYTPGTLTQTTQFRRTVTAGVCAASVSPAVTITVNPLVGNNTITADQTICTGTAPVALAGTLPTGGNGTYAYLWEQNTSGTWVAATGTNNTQNYTPATLTQTTQFRRTVTAGVCAASVSPAVTITVNPLVGNNTITADQTICTGTAPTALAGTLPTGGNGTYVYLWEQNTSGTWAAATGTNNTQNYTPATLIQTTQFRRTVTAGVCAASVSPAVTITVNPLVTNNTITADQTICTGTAPTALAGTLPTGGNGTYTYYWEQNTSGAWAAATGTINTQNYTPATLTQTTQFRRTVTAGVCAASVSPAVTITVNPLVGNNTITADQTICTGTAPTALAGTLPTGGNGTYTYYWEQNTSGTWAAATGTNNTQNYTPGTLTQTTQFRRTVTAGVCAASVSSAVTITVNPLVTNNTITADQTICTGTAPVALAGNLPTGGNGTYAYLWEQNTSGTWAAATGTNNTQNYTPATLTQTTQFRRTVTAGVCAASVSSAVTITVNLLVTNNTITADQTICTGTAPVALAGTLPTGGNGTYAYLWEQNTSGTWVAATGTNNTQNYTPATLTQTTQFRRTVTAGICAASVSPSVTVMVNPVVANNTITADQTICTGTAPVALAGTLPTGGNGTYAYLWEQNTSGTWVAATGTNNTQNYTPATLTQTTQFRRTVSAGVCAASVSPAVTITVNPLPTATILGTATVCQNAASTGITFTGANGTAPYTFAYKVNNGVQQTITTIAGNSINLAQSTSLPGTFEFTLISVTDASSAGCTNLQSGTAKITVNPTPQGFNDVSTVDCTGVFSYDIQNTNINNTSKGGNSVASSYTWTVNANTNIIGASNGTGNSINQTLINISNTTQTIVYTVTPKATLAGGCVGNSFTVSVTVPVCSSLSIAKVANVASVNQVGNIINYTITVSNTGNTDQNNVVLTDALLGGALINPIKTGNSNNILEKGEVWTYNGSYTVLQADLNNNGNPSFNSGKITNTASIQTTELPIAKVSTAEVNIFLSPSITLVKTVNGTVPTTVGGVLNYNLVIKNTGNVTLTNLVVTDANAIVAGSPIATLAPNATITITASHTLTQADVDAGSYSNSASITAKPPVGANVTDISGTTETNDTPTVTSIVASPSITLVKTVNGTVPTSVGGVLNYNLVIKNTGNVTLTNLVVTDANATVTGSSISTLAPNATITITASHTLTQGDVDAGSYSNSASITAKPPVGANVTDISGTTETNDTPTETPIVASPSITLVKTGVLSTDENSIAYTFTLKNTGNVTLTNISVSDVKITSGITMSPLTLAPGASATGTATYIITQAEKDAGSVSNTATATAKPPVGANVTATSTSGSGTGPTVITFTPKPSITLVKAVSGAVPTTVGGVLNYNLIIKNTGNVTLSNLTITDANAVVTGSPIATLAPNTTTTITASHTLTQADVDAGTYSNSASITAKPPVGANVTDISGTTETNDTPTVTPIVASPSITLVKAVSGTVPTAVGGVLNYNMVIKNTGNVTLSNLIITDANAVVTGSPIATLAPNTTTTITASHTLTQADVDAGTYSNSASITAKPPVGANVTDISGTTEANDTPTVTTIVASPSITLVKTGVLSTDENSIAYTFTVKNTGNVTLTNISVSDVKIASGITMSPLTLAPGASATGTATYIITQAEKDAGSVSNTATAIAKPPVGANVTATSTSGSGTGPTVITFTPKPSVTLVKTVNGTVPTTVGGVLNYNLVIKNTGNVTLSNLTITDANAVVTGSPIATLAPNTTTTITASHTLTQADVDAGTYSNSASITAKPPVGANVTDISGTTETNDTPTVTPIVASPSITLVKTGVLRTDENSIAYTFTVKNTGNVTLTNISVSDVKIASGITMSPLTLAPGASATGTATYIITQAEKDAGSVSNTATATAKPPVGANVTATSTSGAGTGPTVIAFTPKPSVNLVKAGVLNLDGNSILYTFIIKNTGNVTLSGLSVTDLKISTPITLAATTLVPGASTTATSTYIILAAEKANGSVSNTADITGKSPTNVTVTDQSGTTENNDTPTIIYTGVFAVNDEGSANAVLGGTAVLYVLANDKVNGNQASLSNVSIKEISSSDPKVTLDITSGKVNVAANTPAGDYTLIYQIEDKSNPGNTKEAIVIVHVSSGTLSATNDNGTANGLVGGDAINNVLSNDFYNGTSSAPTLADIYLTQVSTSNSKVVLDIATGIINVAANTPAGTYTVVYQIIDKLDTNQVKQATATIIVTAPTMVATNDSGSANGFVGGTAVNDVLANDTYNGSPATLTNVTLSPISTTNPNISLDVTTGKVNVAANTPAGTYTVVYQIEDKLNPGQVKTASVTITVDAPTMVATNDSGAANGFVGGTAVNDVLANDTYNGNPATLANVSLTQVSTTNNNVTLDIATGKVYVAANTPAGSYTVVYQIEDKLNPGQTKTASVTITVDAPTMVATNDSGSANGFVGGTAVSDVLANDTYNGNPATLTNVTLSQISTTNPNISLDVTTGKVNVAANTPAGTYTLVYQIEDKLNPGQTKTASVTITVDAPAMVATNDSGSANGFVGGTAVNDVLANDTYNGNPATLANVALTQVSTTNPNISLDVTSGKVNVAANTPAGSYTVVYQIEDKLNPGQTKTASVTITVDAPTMVATNDSGSANGFVGGTAVNNVLANDTYNGNPATLTNVTLSQISTTNPNISLDVTTGKVNVAANTPAGTYTVVYQIEDKLNPGQVKTASVTITVDAPAMVATNDSGAANGFVGGTAVNDVLANDTYNGNPATLANVSLTQVSTTNPNISLDVATGKVNVAANTPAGTYTVVYQIEDKLNPGQTKTASVTITVDAPVMVATNDSGSANGFVGGTAVNDVLANDTYNGNPATLANVTLTQVSTTNPNISLDVTTGKVNVAANTPAGTYTVVYQIEDKLNPGQTKTASVTITVDAPIMVATNDSGSANGFVGGTAVSDVLANDTYNGNPATLANVSLTQVSTTNNNVTLDIATGKVNVAANTPAGSYTVVYQIEDKLNPGQTKTASLTIIVGTGVILANEDAGSANGYLGGVAVENILANDKYDGTITATLATVSITQISSTDPKVSIDPNTGKVNVAAGTQPGTYVLEYKITDKLDASKSSTAKVIVTVPNWITDLQVSKVANSTGVEANANMRYTISIKNNGPATVLAGKAIGLIENLPAGLENITYTAIGGTYNAIAGTFTLSADLLNGQQVTLTVNGRVASTFAGTSLINTVSLTPASGTIDPENSNNQASVTTNILKGKIALVKTAALSADGNTINYTFNITNIGDVDLSDVVLTDAKLGLNKTFPGNLSVGASITYSQVYTLSQSEKDAGSVSNSASVTSKTPAGNVITDISGTGTGNDTSTDTPISSQPAFTFTKVANVVGKKAGESITYTFSITNTGNVTLNNLVVTDALVDAGSINPTNISSLAPGATATVTAKHTLTQGDLDNGNFKNQATIKLTDNKGNVVTKLSDNPATPTVGDATITTLAQSPSYTFTKAATNAVSKAGDVINYEILFTNTGNVTLSSINLTDVKADAGSLIPSVISSVVPGETVKITAKHTVTQNDVNAGSFSNQASAASKDPHGNVISKVSDDPSTPAANDATVTSIVPNASVRFTKLIANGAGVVKVIEYSIKVTNTGNITLTDIVVTDPGADAGSITPSVIKKLDPAETAIVSARHTLIQPEIDYGKFVNQASLVASFAGVNKLSKLSDDPTTAAPDDATVFIIPEAPAITLVKTGALSADGNSISYTFIATNRGNVTLNNFSLVDAKLSTPVVFTPSSIAPDESATATVIYTISQAEKNAGTVSNTARITANTPTGTKVSDISGTAETNNNPTILELPKLSSTKTVADANGNGIAEANEVLTYTITVKNGGNIARTGVKVSDPIPANTTYVNASANAGGLLASNAVNWNNLTIPANSQITVSFKVTVNATIPSGTLAINNIAIITDPGNASATLNPSVSIPTEGKLEGSKSVSDGKGNNDGKAQANEVLTYSLEVRNTGGSALNGVVISDELPAGLTYVPGSVSGYGTVTNNTLKWTINMQPNSSTVLTFDAKVAPDVNSYSTLKNVVLMTSPTGLTIQPQATIDVDKSADLVITKELMTKGDIATGSEVMYKITVTNKGANKATGVTVTDKIPTIIDAPKEIIVTVGTTSYSATTRDLVWLVGTLDLNQTATITFKSRTLASGPLSNSATVKGDQPDPVTNNNSVLADGATITGSELLIPNLFTPNGDGRNDAFEIRGLTEFAENEVTIVNRWGNEVYRAKNYQNNWTGEGLNEGTYYYLVKARKAGSAEWKVFKGYITLIRAFKN</sequence>
<dbReference type="Gene3D" id="2.60.40.1170">
    <property type="entry name" value="Mu homology domain, subdomain B"/>
    <property type="match status" value="2"/>
</dbReference>
<dbReference type="NCBIfam" id="TIGR04131">
    <property type="entry name" value="Bac_Flav_CTERM"/>
    <property type="match status" value="1"/>
</dbReference>
<feature type="domain" description="DUF11" evidence="2">
    <location>
        <begin position="3618"/>
        <end position="3739"/>
    </location>
</feature>
<proteinExistence type="predicted"/>
<feature type="domain" description="PKD-like" evidence="3">
    <location>
        <begin position="1315"/>
        <end position="1381"/>
    </location>
</feature>
<feature type="non-terminal residue" evidence="5">
    <location>
        <position position="1"/>
    </location>
</feature>
<feature type="region of interest" description="Disordered" evidence="1">
    <location>
        <begin position="3835"/>
        <end position="3854"/>
    </location>
</feature>
<dbReference type="EMBL" id="SJSN01000033">
    <property type="protein sequence ID" value="TCC98093.1"/>
    <property type="molecule type" value="Genomic_DNA"/>
</dbReference>
<feature type="domain" description="DUF7507" evidence="4">
    <location>
        <begin position="4110"/>
        <end position="4185"/>
    </location>
</feature>
<feature type="domain" description="DUF7507" evidence="4">
    <location>
        <begin position="1386"/>
        <end position="1488"/>
    </location>
</feature>
<organism evidence="5 6">
    <name type="scientific">Pedobacter frigidisoli</name>
    <dbReference type="NCBI Taxonomy" id="2530455"/>
    <lineage>
        <taxon>Bacteria</taxon>
        <taxon>Pseudomonadati</taxon>
        <taxon>Bacteroidota</taxon>
        <taxon>Sphingobacteriia</taxon>
        <taxon>Sphingobacteriales</taxon>
        <taxon>Sphingobacteriaceae</taxon>
        <taxon>Pedobacter</taxon>
    </lineage>
</organism>
<evidence type="ECO:0000259" key="2">
    <source>
        <dbReference type="Pfam" id="PF01345"/>
    </source>
</evidence>
<reference evidence="5 6" key="1">
    <citation type="submission" date="2019-02" db="EMBL/GenBank/DDBJ databases">
        <title>Pedobacter sp. RP-3-11 sp. nov., isolated from Arctic soil.</title>
        <authorList>
            <person name="Dahal R.H."/>
        </authorList>
    </citation>
    <scope>NUCLEOTIDE SEQUENCE [LARGE SCALE GENOMIC DNA]</scope>
    <source>
        <strain evidence="5 6">RP-3-11</strain>
    </source>
</reference>
<evidence type="ECO:0000259" key="4">
    <source>
        <dbReference type="Pfam" id="PF24346"/>
    </source>
</evidence>
<dbReference type="OrthoDB" id="5726170at2"/>
<feature type="domain" description="DUF7507" evidence="4">
    <location>
        <begin position="2423"/>
        <end position="2518"/>
    </location>
</feature>
<dbReference type="InterPro" id="IPR026341">
    <property type="entry name" value="T9SS_type_B"/>
</dbReference>
<dbReference type="Gene3D" id="2.60.40.10">
    <property type="entry name" value="Immunoglobulins"/>
    <property type="match status" value="1"/>
</dbReference>
<dbReference type="PANTHER" id="PTHR34819:SF3">
    <property type="entry name" value="CELL SURFACE PROTEIN"/>
    <property type="match status" value="1"/>
</dbReference>
<keyword evidence="6" id="KW-1185">Reference proteome</keyword>
<name>A0A4R0NFL9_9SPHI</name>
<dbReference type="InterPro" id="IPR051172">
    <property type="entry name" value="Chlamydia_OmcB"/>
</dbReference>
<feature type="domain" description="DUF7507" evidence="4">
    <location>
        <begin position="1965"/>
        <end position="2062"/>
    </location>
</feature>
<feature type="domain" description="DUF11" evidence="2">
    <location>
        <begin position="4334"/>
        <end position="4436"/>
    </location>
</feature>
<feature type="domain" description="DUF11" evidence="2">
    <location>
        <begin position="4581"/>
        <end position="4695"/>
    </location>
</feature>
<evidence type="ECO:0000313" key="5">
    <source>
        <dbReference type="EMBL" id="TCC98093.1"/>
    </source>
</evidence>
<feature type="region of interest" description="Disordered" evidence="1">
    <location>
        <begin position="4451"/>
        <end position="4471"/>
    </location>
</feature>
<dbReference type="InterPro" id="IPR006626">
    <property type="entry name" value="PbH1"/>
</dbReference>
<feature type="domain" description="DUF7507" evidence="4">
    <location>
        <begin position="2081"/>
        <end position="2176"/>
    </location>
</feature>
<accession>A0A4R0NFL9</accession>
<feature type="domain" description="DUF7507" evidence="4">
    <location>
        <begin position="2194"/>
        <end position="2291"/>
    </location>
</feature>
<dbReference type="SMART" id="SM00710">
    <property type="entry name" value="PbH1"/>
    <property type="match status" value="16"/>
</dbReference>
<feature type="domain" description="DUF7507" evidence="4">
    <location>
        <begin position="1504"/>
        <end position="1601"/>
    </location>
</feature>
<feature type="domain" description="DUF11" evidence="2">
    <location>
        <begin position="4469"/>
        <end position="4562"/>
    </location>
</feature>
<dbReference type="Pfam" id="PF01345">
    <property type="entry name" value="DUF11"/>
    <property type="match status" value="4"/>
</dbReference>
<feature type="domain" description="DUF7507" evidence="4">
    <location>
        <begin position="1849"/>
        <end position="1946"/>
    </location>
</feature>
<evidence type="ECO:0000256" key="1">
    <source>
        <dbReference type="SAM" id="MobiDB-lite"/>
    </source>
</evidence>
<feature type="compositionally biased region" description="Low complexity" evidence="1">
    <location>
        <begin position="3836"/>
        <end position="3852"/>
    </location>
</feature>
<feature type="domain" description="DUF7507" evidence="4">
    <location>
        <begin position="3857"/>
        <end position="3956"/>
    </location>
</feature>
<evidence type="ECO:0000259" key="3">
    <source>
        <dbReference type="Pfam" id="PF19406"/>
    </source>
</evidence>
<dbReference type="Pfam" id="PF19406">
    <property type="entry name" value="PKD_5"/>
    <property type="match status" value="1"/>
</dbReference>
<feature type="region of interest" description="Disordered" evidence="1">
    <location>
        <begin position="1817"/>
        <end position="1839"/>
    </location>
</feature>
<dbReference type="Pfam" id="PF13585">
    <property type="entry name" value="CHU_C"/>
    <property type="match status" value="1"/>
</dbReference>
<dbReference type="Pfam" id="PF24346">
    <property type="entry name" value="DUF7507"/>
    <property type="match status" value="15"/>
</dbReference>
<protein>
    <submittedName>
        <fullName evidence="5">DUF11 domain-containing protein</fullName>
    </submittedName>
</protein>
<feature type="domain" description="DUF7507" evidence="4">
    <location>
        <begin position="2310"/>
        <end position="2405"/>
    </location>
</feature>
<dbReference type="InterPro" id="IPR013783">
    <property type="entry name" value="Ig-like_fold"/>
</dbReference>
<feature type="domain" description="DUF7507" evidence="4">
    <location>
        <begin position="3977"/>
        <end position="4075"/>
    </location>
</feature>
<dbReference type="Proteomes" id="UP000291485">
    <property type="component" value="Unassembled WGS sequence"/>
</dbReference>
<dbReference type="InterPro" id="IPR055354">
    <property type="entry name" value="DUF7507"/>
</dbReference>
<dbReference type="NCBIfam" id="TIGR01451">
    <property type="entry name" value="B_ant_repeat"/>
    <property type="match status" value="9"/>
</dbReference>
<feature type="domain" description="DUF7507" evidence="4">
    <location>
        <begin position="1736"/>
        <end position="1831"/>
    </location>
</feature>
<dbReference type="InterPro" id="IPR001434">
    <property type="entry name" value="OmcB-like_DUF11"/>
</dbReference>
<dbReference type="InterPro" id="IPR045828">
    <property type="entry name" value="PKD_Bacteroidetes"/>
</dbReference>
<dbReference type="Gene3D" id="2.60.40.740">
    <property type="match status" value="1"/>
</dbReference>
<gene>
    <name evidence="5" type="ORF">EZ449_21820</name>
</gene>
<feature type="region of interest" description="Disordered" evidence="1">
    <location>
        <begin position="4059"/>
        <end position="4087"/>
    </location>
</feature>
<evidence type="ECO:0000313" key="6">
    <source>
        <dbReference type="Proteomes" id="UP000291485"/>
    </source>
</evidence>